<proteinExistence type="predicted"/>
<dbReference type="EMBL" id="CP016288">
    <property type="protein sequence ID" value="ANP90175.1"/>
    <property type="molecule type" value="Genomic_DNA"/>
</dbReference>
<protein>
    <submittedName>
        <fullName evidence="1">Uncharacterized protein</fullName>
    </submittedName>
</protein>
<dbReference type="Proteomes" id="UP000092691">
    <property type="component" value="Plasmid unnamed7"/>
</dbReference>
<geneLocation type="plasmid" evidence="1 2">
    <name>unnamed7</name>
</geneLocation>
<accession>A0A1B1CK74</accession>
<reference evidence="1 2" key="1">
    <citation type="submission" date="2016-06" db="EMBL/GenBank/DDBJ databases">
        <title>Microsymbionts genomes from the relict species Vavilovia formosa.</title>
        <authorList>
            <person name="Chirak E."/>
            <person name="Kimeklis A."/>
            <person name="Andronov E."/>
        </authorList>
    </citation>
    <scope>NUCLEOTIDE SEQUENCE [LARGE SCALE GENOMIC DNA]</scope>
    <source>
        <strain evidence="1 2">Vaf10</strain>
        <plasmid evidence="2">Plasmid unnamed7</plasmid>
    </source>
</reference>
<keyword evidence="1" id="KW-0614">Plasmid</keyword>
<dbReference type="AlphaFoldDB" id="A0A1B1CK74"/>
<evidence type="ECO:0000313" key="1">
    <source>
        <dbReference type="EMBL" id="ANP90175.1"/>
    </source>
</evidence>
<sequence length="104" mass="12151">MNVWMRREFAVSTLLLPTIVYFPDPRDPYSVILTNPDRISEIGGPTAAYVNATVMVTDEPVTRNVESYLPWINTFNSNLDVKKVEFFRYELMKNLVSYLRRDDL</sequence>
<organism evidence="1 2">
    <name type="scientific">Rhizobium leguminosarum</name>
    <dbReference type="NCBI Taxonomy" id="384"/>
    <lineage>
        <taxon>Bacteria</taxon>
        <taxon>Pseudomonadati</taxon>
        <taxon>Pseudomonadota</taxon>
        <taxon>Alphaproteobacteria</taxon>
        <taxon>Hyphomicrobiales</taxon>
        <taxon>Rhizobiaceae</taxon>
        <taxon>Rhizobium/Agrobacterium group</taxon>
        <taxon>Rhizobium</taxon>
    </lineage>
</organism>
<evidence type="ECO:0000313" key="2">
    <source>
        <dbReference type="Proteomes" id="UP000092691"/>
    </source>
</evidence>
<gene>
    <name evidence="1" type="ORF">BA011_40365</name>
</gene>
<name>A0A1B1CK74_RHILE</name>